<protein>
    <recommendedName>
        <fullName evidence="2">Nucleotidyltransferase</fullName>
    </recommendedName>
</protein>
<sequence length="389" mass="45689">MDKITTILMNLIKCSIHKENIAIQQYCALSQEEKEQLFQLCSKHSISVIVGDVLGKSKMIEKTPDVKKLINESFMSVYRYEQSQTEIKKITHVLTELKIPYILLKGPRVRKYYPEPWLRTSCDIDILIHEEDLDLAINGLMEKCSYKKQERNYHDVPLVSPNNILLELHFNIKENMDNLDKVLIKVWDYSSPVDKDNCLEYEQSNEFFLFHLLAHTAYHFQHGGCGIRSILDLYLIHHQMPYNNEKLRTLCREAKIETFYEYVIQLSEVWFGECSHTPVTLAMEKYILHGGTYGTKDNSIAMEQTRQGGGHVRYIRSRLFMPYKALKMKYPILKKHKYLTPVYQIVRWYKALSSGKLKKYTAELHLSKRINQEQLDSAEKLLEALKLNL</sequence>
<gene>
    <name evidence="1" type="ORF">BHLFYP23_01603</name>
</gene>
<name>A0A6N2RIQ6_BLAHA</name>
<reference evidence="1" key="1">
    <citation type="submission" date="2019-11" db="EMBL/GenBank/DDBJ databases">
        <authorList>
            <person name="Feng L."/>
        </authorList>
    </citation>
    <scope>NUCLEOTIDE SEQUENCE</scope>
    <source>
        <strain evidence="1">BhanseniiLFYP23</strain>
    </source>
</reference>
<dbReference type="InterPro" id="IPR039498">
    <property type="entry name" value="NTP_transf_5"/>
</dbReference>
<accession>A0A6N2RIQ6</accession>
<dbReference type="RefSeq" id="WP_156341868.1">
    <property type="nucleotide sequence ID" value="NZ_CACRSY010000005.1"/>
</dbReference>
<evidence type="ECO:0008006" key="2">
    <source>
        <dbReference type="Google" id="ProtNLM"/>
    </source>
</evidence>
<proteinExistence type="predicted"/>
<dbReference type="EMBL" id="CACRSY010000005">
    <property type="protein sequence ID" value="VYS79705.1"/>
    <property type="molecule type" value="Genomic_DNA"/>
</dbReference>
<dbReference type="AlphaFoldDB" id="A0A6N2RIQ6"/>
<dbReference type="Pfam" id="PF14907">
    <property type="entry name" value="NTP_transf_5"/>
    <property type="match status" value="1"/>
</dbReference>
<organism evidence="1">
    <name type="scientific">Blautia hansenii</name>
    <name type="common">Ruminococcus hansenii</name>
    <dbReference type="NCBI Taxonomy" id="1322"/>
    <lineage>
        <taxon>Bacteria</taxon>
        <taxon>Bacillati</taxon>
        <taxon>Bacillota</taxon>
        <taxon>Clostridia</taxon>
        <taxon>Lachnospirales</taxon>
        <taxon>Lachnospiraceae</taxon>
        <taxon>Blautia</taxon>
    </lineage>
</organism>
<evidence type="ECO:0000313" key="1">
    <source>
        <dbReference type="EMBL" id="VYS79705.1"/>
    </source>
</evidence>